<dbReference type="AlphaFoldDB" id="A0A2W7MJ12"/>
<dbReference type="EMBL" id="QKZI01000026">
    <property type="protein sequence ID" value="PZX01204.1"/>
    <property type="molecule type" value="Genomic_DNA"/>
</dbReference>
<reference evidence="1 3" key="1">
    <citation type="submission" date="2018-06" db="EMBL/GenBank/DDBJ databases">
        <title>Genomic Encyclopedia of Type Strains, Phase IV (KMG-IV): sequencing the most valuable type-strain genomes for metagenomic binning, comparative biology and taxonomic classification.</title>
        <authorList>
            <person name="Goeker M."/>
        </authorList>
    </citation>
    <scope>NUCLEOTIDE SEQUENCE [LARGE SCALE GENOMIC DNA]</scope>
    <source>
        <strain evidence="1 3">DSM 5</strain>
    </source>
</reference>
<accession>A0A2W7MJ12</accession>
<dbReference type="EMBL" id="QKZI01000001">
    <property type="protein sequence ID" value="PZX08358.1"/>
    <property type="molecule type" value="Genomic_DNA"/>
</dbReference>
<evidence type="ECO:0000313" key="1">
    <source>
        <dbReference type="EMBL" id="PZX01204.1"/>
    </source>
</evidence>
<evidence type="ECO:0000313" key="3">
    <source>
        <dbReference type="Proteomes" id="UP000248646"/>
    </source>
</evidence>
<comment type="caution">
    <text evidence="1">The sequence shown here is derived from an EMBL/GenBank/DDBJ whole genome shotgun (WGS) entry which is preliminary data.</text>
</comment>
<evidence type="ECO:0000313" key="2">
    <source>
        <dbReference type="EMBL" id="PZX08358.1"/>
    </source>
</evidence>
<name>A0A2W7MJ12_9BACI</name>
<protein>
    <submittedName>
        <fullName evidence="1">Uncharacterized protein</fullName>
    </submittedName>
</protein>
<proteinExistence type="predicted"/>
<sequence>FEDFAIFGGSGVVSDKIKQELYDSLLQ</sequence>
<gene>
    <name evidence="2" type="ORF">C7437_1011482</name>
    <name evidence="1" type="ORF">C7437_1261</name>
</gene>
<organism evidence="1 3">
    <name type="scientific">Psychrobacillus insolitus</name>
    <dbReference type="NCBI Taxonomy" id="1461"/>
    <lineage>
        <taxon>Bacteria</taxon>
        <taxon>Bacillati</taxon>
        <taxon>Bacillota</taxon>
        <taxon>Bacilli</taxon>
        <taxon>Bacillales</taxon>
        <taxon>Bacillaceae</taxon>
        <taxon>Psychrobacillus</taxon>
    </lineage>
</organism>
<keyword evidence="3" id="KW-1185">Reference proteome</keyword>
<dbReference type="Proteomes" id="UP000248646">
    <property type="component" value="Unassembled WGS sequence"/>
</dbReference>
<feature type="non-terminal residue" evidence="1">
    <location>
        <position position="1"/>
    </location>
</feature>